<feature type="compositionally biased region" description="Low complexity" evidence="1">
    <location>
        <begin position="108"/>
        <end position="133"/>
    </location>
</feature>
<protein>
    <submittedName>
        <fullName evidence="2">Uncharacterized protein</fullName>
    </submittedName>
</protein>
<proteinExistence type="predicted"/>
<feature type="region of interest" description="Disordered" evidence="1">
    <location>
        <begin position="67"/>
        <end position="137"/>
    </location>
</feature>
<evidence type="ECO:0000313" key="3">
    <source>
        <dbReference type="Proteomes" id="UP001190700"/>
    </source>
</evidence>
<feature type="compositionally biased region" description="Polar residues" evidence="1">
    <location>
        <begin position="80"/>
        <end position="99"/>
    </location>
</feature>
<reference evidence="2 3" key="1">
    <citation type="journal article" date="2015" name="Genome Biol. Evol.">
        <title>Comparative Genomics of a Bacterivorous Green Alga Reveals Evolutionary Causalities and Consequences of Phago-Mixotrophic Mode of Nutrition.</title>
        <authorList>
            <person name="Burns J.A."/>
            <person name="Paasch A."/>
            <person name="Narechania A."/>
            <person name="Kim E."/>
        </authorList>
    </citation>
    <scope>NUCLEOTIDE SEQUENCE [LARGE SCALE GENOMIC DNA]</scope>
    <source>
        <strain evidence="2 3">PLY_AMNH</strain>
    </source>
</reference>
<gene>
    <name evidence="2" type="ORF">CYMTET_52504</name>
</gene>
<dbReference type="AlphaFoldDB" id="A0AAE0BK11"/>
<organism evidence="2 3">
    <name type="scientific">Cymbomonas tetramitiformis</name>
    <dbReference type="NCBI Taxonomy" id="36881"/>
    <lineage>
        <taxon>Eukaryota</taxon>
        <taxon>Viridiplantae</taxon>
        <taxon>Chlorophyta</taxon>
        <taxon>Pyramimonadophyceae</taxon>
        <taxon>Pyramimonadales</taxon>
        <taxon>Pyramimonadaceae</taxon>
        <taxon>Cymbomonas</taxon>
    </lineage>
</organism>
<evidence type="ECO:0000313" key="2">
    <source>
        <dbReference type="EMBL" id="KAK3237419.1"/>
    </source>
</evidence>
<name>A0AAE0BK11_9CHLO</name>
<keyword evidence="3" id="KW-1185">Reference proteome</keyword>
<dbReference type="Proteomes" id="UP001190700">
    <property type="component" value="Unassembled WGS sequence"/>
</dbReference>
<comment type="caution">
    <text evidence="2">The sequence shown here is derived from an EMBL/GenBank/DDBJ whole genome shotgun (WGS) entry which is preliminary data.</text>
</comment>
<evidence type="ECO:0000256" key="1">
    <source>
        <dbReference type="SAM" id="MobiDB-lite"/>
    </source>
</evidence>
<accession>A0AAE0BK11</accession>
<dbReference type="EMBL" id="LGRX02034601">
    <property type="protein sequence ID" value="KAK3237419.1"/>
    <property type="molecule type" value="Genomic_DNA"/>
</dbReference>
<sequence length="207" mass="21619">MMQSETNSEGASLFALQTRLETERALLLEERRSLDMTVVMLSDARCDERSPLLPDARIRKQMSAIVPPENWHVNDPEPRSATNPTSSVYDRRASTSFQATPAADGMVPTSTSSSAPLSAAAAATSSQPSPSSSRNPVPAISVTLPTYKAVVEGPSGCGRGFSTVLEGFLWESDPGASVLISQILARPAALCSMGAGAGLAGAPARAE</sequence>